<gene>
    <name evidence="1" type="ORF">FRACYDRAFT_236494</name>
</gene>
<protein>
    <submittedName>
        <fullName evidence="1">Uncharacterized protein</fullName>
    </submittedName>
</protein>
<keyword evidence="2" id="KW-1185">Reference proteome</keyword>
<name>A0A1E7FKA6_9STRA</name>
<organism evidence="1 2">
    <name type="scientific">Fragilariopsis cylindrus CCMP1102</name>
    <dbReference type="NCBI Taxonomy" id="635003"/>
    <lineage>
        <taxon>Eukaryota</taxon>
        <taxon>Sar</taxon>
        <taxon>Stramenopiles</taxon>
        <taxon>Ochrophyta</taxon>
        <taxon>Bacillariophyta</taxon>
        <taxon>Bacillariophyceae</taxon>
        <taxon>Bacillariophycidae</taxon>
        <taxon>Bacillariales</taxon>
        <taxon>Bacillariaceae</taxon>
        <taxon>Fragilariopsis</taxon>
    </lineage>
</organism>
<dbReference type="InParanoid" id="A0A1E7FKA6"/>
<dbReference type="AlphaFoldDB" id="A0A1E7FKA6"/>
<reference evidence="1 2" key="1">
    <citation type="submission" date="2016-09" db="EMBL/GenBank/DDBJ databases">
        <title>Extensive genetic diversity and differential bi-allelic expression allows diatom success in the polar Southern Ocean.</title>
        <authorList>
            <consortium name="DOE Joint Genome Institute"/>
            <person name="Mock T."/>
            <person name="Otillar R.P."/>
            <person name="Strauss J."/>
            <person name="Dupont C."/>
            <person name="Frickenhaus S."/>
            <person name="Maumus F."/>
            <person name="Mcmullan M."/>
            <person name="Sanges R."/>
            <person name="Schmutz J."/>
            <person name="Toseland A."/>
            <person name="Valas R."/>
            <person name="Veluchamy A."/>
            <person name="Ward B.J."/>
            <person name="Allen A."/>
            <person name="Barry K."/>
            <person name="Falciatore A."/>
            <person name="Ferrante M."/>
            <person name="Fortunato A.E."/>
            <person name="Gloeckner G."/>
            <person name="Gruber A."/>
            <person name="Hipkin R."/>
            <person name="Janech M."/>
            <person name="Kroth P."/>
            <person name="Leese F."/>
            <person name="Lindquist E."/>
            <person name="Lyon B.R."/>
            <person name="Martin J."/>
            <person name="Mayer C."/>
            <person name="Parker M."/>
            <person name="Quesneville H."/>
            <person name="Raymond J."/>
            <person name="Uhlig C."/>
            <person name="Valentin K.U."/>
            <person name="Worden A.Z."/>
            <person name="Armbrust E.V."/>
            <person name="Bowler C."/>
            <person name="Green B."/>
            <person name="Moulton V."/>
            <person name="Van Oosterhout C."/>
            <person name="Grigoriev I."/>
        </authorList>
    </citation>
    <scope>NUCLEOTIDE SEQUENCE [LARGE SCALE GENOMIC DNA]</scope>
    <source>
        <strain evidence="1 2">CCMP1102</strain>
    </source>
</reference>
<evidence type="ECO:0000313" key="1">
    <source>
        <dbReference type="EMBL" id="OEU18223.1"/>
    </source>
</evidence>
<accession>A0A1E7FKA6</accession>
<dbReference type="EMBL" id="KV784356">
    <property type="protein sequence ID" value="OEU18223.1"/>
    <property type="molecule type" value="Genomic_DNA"/>
</dbReference>
<proteinExistence type="predicted"/>
<dbReference type="KEGG" id="fcy:FRACYDRAFT_236494"/>
<sequence>MTNNIDKQQHKQYFYSEKDLKDRYMVLGDNAQMDKSVCIIFIHYTGWVPKRCVCTTSTNNVMNHLEANDAVNLNTTSIHFAHGVTHYGSLFQTTPSQDEKIAILRDLDLSLYEKSREIFREQVRIVEDKYNITICDKLLD</sequence>
<evidence type="ECO:0000313" key="2">
    <source>
        <dbReference type="Proteomes" id="UP000095751"/>
    </source>
</evidence>
<dbReference type="Proteomes" id="UP000095751">
    <property type="component" value="Unassembled WGS sequence"/>
</dbReference>
<dbReference type="OrthoDB" id="10606486at2759"/>